<protein>
    <submittedName>
        <fullName evidence="1">(apollo) hypothetical protein</fullName>
    </submittedName>
</protein>
<name>A0A8S3X002_PARAO</name>
<dbReference type="AlphaFoldDB" id="A0A8S3X002"/>
<dbReference type="Proteomes" id="UP000691718">
    <property type="component" value="Unassembled WGS sequence"/>
</dbReference>
<keyword evidence="2" id="KW-1185">Reference proteome</keyword>
<proteinExistence type="predicted"/>
<evidence type="ECO:0000313" key="1">
    <source>
        <dbReference type="EMBL" id="CAG4991470.1"/>
    </source>
</evidence>
<sequence length="127" mass="14688">MFSGLSLANGHKWHETAWKKQTTQSPGIHFKKYIKQKEQSRIRLQSSTRKRLFAPREKTQPDKHYGPEACDPIDINEAQLTEFQKSPENFALIETSTVGQHENDLYTTTHRSDRLTASHFEMVSCVV</sequence>
<accession>A0A8S3X002</accession>
<dbReference type="OrthoDB" id="421276at2759"/>
<comment type="caution">
    <text evidence="1">The sequence shown here is derived from an EMBL/GenBank/DDBJ whole genome shotgun (WGS) entry which is preliminary data.</text>
</comment>
<dbReference type="EMBL" id="CAJQZP010000885">
    <property type="protein sequence ID" value="CAG4991470.1"/>
    <property type="molecule type" value="Genomic_DNA"/>
</dbReference>
<organism evidence="1 2">
    <name type="scientific">Parnassius apollo</name>
    <name type="common">Apollo butterfly</name>
    <name type="synonym">Papilio apollo</name>
    <dbReference type="NCBI Taxonomy" id="110799"/>
    <lineage>
        <taxon>Eukaryota</taxon>
        <taxon>Metazoa</taxon>
        <taxon>Ecdysozoa</taxon>
        <taxon>Arthropoda</taxon>
        <taxon>Hexapoda</taxon>
        <taxon>Insecta</taxon>
        <taxon>Pterygota</taxon>
        <taxon>Neoptera</taxon>
        <taxon>Endopterygota</taxon>
        <taxon>Lepidoptera</taxon>
        <taxon>Glossata</taxon>
        <taxon>Ditrysia</taxon>
        <taxon>Papilionoidea</taxon>
        <taxon>Papilionidae</taxon>
        <taxon>Parnassiinae</taxon>
        <taxon>Parnassini</taxon>
        <taxon>Parnassius</taxon>
        <taxon>Parnassius</taxon>
    </lineage>
</organism>
<gene>
    <name evidence="1" type="ORF">PAPOLLO_LOCUS12118</name>
</gene>
<evidence type="ECO:0000313" key="2">
    <source>
        <dbReference type="Proteomes" id="UP000691718"/>
    </source>
</evidence>
<reference evidence="1" key="1">
    <citation type="submission" date="2021-04" db="EMBL/GenBank/DDBJ databases">
        <authorList>
            <person name="Tunstrom K."/>
        </authorList>
    </citation>
    <scope>NUCLEOTIDE SEQUENCE</scope>
</reference>